<evidence type="ECO:0000256" key="3">
    <source>
        <dbReference type="ARBA" id="ARBA00023295"/>
    </source>
</evidence>
<evidence type="ECO:0000256" key="4">
    <source>
        <dbReference type="RuleBase" id="RU361153"/>
    </source>
</evidence>
<evidence type="ECO:0000313" key="6">
    <source>
        <dbReference type="EMBL" id="MVU82438.1"/>
    </source>
</evidence>
<dbReference type="GO" id="GO:0008422">
    <property type="term" value="F:beta-glucosidase activity"/>
    <property type="evidence" value="ECO:0007669"/>
    <property type="project" value="TreeGrafter"/>
</dbReference>
<dbReference type="SUPFAM" id="SSF51445">
    <property type="entry name" value="(Trans)glycosidases"/>
    <property type="match status" value="1"/>
</dbReference>
<dbReference type="Proteomes" id="UP000466794">
    <property type="component" value="Unassembled WGS sequence"/>
</dbReference>
<reference evidence="6 7" key="1">
    <citation type="submission" date="2019-12" db="EMBL/GenBank/DDBJ databases">
        <title>Nocardia sp. nov. ET3-3 isolated from soil.</title>
        <authorList>
            <person name="Kanchanasin P."/>
            <person name="Tanasupawat S."/>
            <person name="Yuki M."/>
            <person name="Kudo T."/>
        </authorList>
    </citation>
    <scope>NUCLEOTIDE SEQUENCE [LARGE SCALE GENOMIC DNA]</scope>
    <source>
        <strain evidence="6 7">ET3-3</strain>
    </source>
</reference>
<accession>A0A7K1V8M1</accession>
<dbReference type="EMBL" id="WRPP01000009">
    <property type="protein sequence ID" value="MVU82438.1"/>
    <property type="molecule type" value="Genomic_DNA"/>
</dbReference>
<feature type="domain" description="Glycoside hydrolase family 5" evidence="5">
    <location>
        <begin position="67"/>
        <end position="324"/>
    </location>
</feature>
<dbReference type="Pfam" id="PF00150">
    <property type="entry name" value="Cellulase"/>
    <property type="match status" value="1"/>
</dbReference>
<protein>
    <submittedName>
        <fullName evidence="6">Cellulase family glycosylhydrolase</fullName>
    </submittedName>
</protein>
<name>A0A7K1V8M1_9NOCA</name>
<dbReference type="InterPro" id="IPR001547">
    <property type="entry name" value="Glyco_hydro_5"/>
</dbReference>
<organism evidence="6 7">
    <name type="scientific">Nocardia terrae</name>
    <dbReference type="NCBI Taxonomy" id="2675851"/>
    <lineage>
        <taxon>Bacteria</taxon>
        <taxon>Bacillati</taxon>
        <taxon>Actinomycetota</taxon>
        <taxon>Actinomycetes</taxon>
        <taxon>Mycobacteriales</taxon>
        <taxon>Nocardiaceae</taxon>
        <taxon>Nocardia</taxon>
    </lineage>
</organism>
<dbReference type="GO" id="GO:0009986">
    <property type="term" value="C:cell surface"/>
    <property type="evidence" value="ECO:0007669"/>
    <property type="project" value="TreeGrafter"/>
</dbReference>
<keyword evidence="1" id="KW-0732">Signal</keyword>
<dbReference type="InterPro" id="IPR050386">
    <property type="entry name" value="Glycosyl_hydrolase_5"/>
</dbReference>
<dbReference type="GO" id="GO:0009251">
    <property type="term" value="P:glucan catabolic process"/>
    <property type="evidence" value="ECO:0007669"/>
    <property type="project" value="TreeGrafter"/>
</dbReference>
<evidence type="ECO:0000256" key="2">
    <source>
        <dbReference type="ARBA" id="ARBA00022801"/>
    </source>
</evidence>
<keyword evidence="2 4" id="KW-0378">Hydrolase</keyword>
<sequence>MGRPCAGPSATGCWSSPTTCARVACGGRKDLIPMPIDDINRTLARTINVGPDYGAQAEQGWTVPFGARTLDLITDAGFSAVRLCLCWAAHTGDGHRIDPAMLEAVAEAADLAEERGLALVLSNFLDPELIADPPAHLDRLLSITDQVARRFADRPDSLVLEAFAEPREALDPRWNDYVRRMLTVLRAADPTRAVIIGPESYNNQRTLPRLELPADDANLIVTVHQYWPITFTMQGEEWLGQTPFGDPRSWLGNTWDGTADQRAELTAGFDAIAAWATTAHRPIFLGEFGTTDHADLESRVRWTAFNRELAEERGFSWGAWSFGPTFPLYDQSAGAWNQPLLKALGL</sequence>
<dbReference type="GO" id="GO:0005576">
    <property type="term" value="C:extracellular region"/>
    <property type="evidence" value="ECO:0007669"/>
    <property type="project" value="TreeGrafter"/>
</dbReference>
<proteinExistence type="inferred from homology"/>
<evidence type="ECO:0000313" key="7">
    <source>
        <dbReference type="Proteomes" id="UP000466794"/>
    </source>
</evidence>
<dbReference type="PANTHER" id="PTHR31297:SF17">
    <property type="entry name" value="ENDOGLUCANASE"/>
    <property type="match status" value="1"/>
</dbReference>
<gene>
    <name evidence="6" type="ORF">GPX89_35055</name>
</gene>
<keyword evidence="3 4" id="KW-0326">Glycosidase</keyword>
<evidence type="ECO:0000259" key="5">
    <source>
        <dbReference type="Pfam" id="PF00150"/>
    </source>
</evidence>
<comment type="similarity">
    <text evidence="4">Belongs to the glycosyl hydrolase 5 (cellulase A) family.</text>
</comment>
<evidence type="ECO:0000256" key="1">
    <source>
        <dbReference type="ARBA" id="ARBA00022729"/>
    </source>
</evidence>
<comment type="caution">
    <text evidence="6">The sequence shown here is derived from an EMBL/GenBank/DDBJ whole genome shotgun (WGS) entry which is preliminary data.</text>
</comment>
<dbReference type="PANTHER" id="PTHR31297">
    <property type="entry name" value="GLUCAN ENDO-1,6-BETA-GLUCOSIDASE B"/>
    <property type="match status" value="1"/>
</dbReference>
<dbReference type="AlphaFoldDB" id="A0A7K1V8M1"/>
<dbReference type="InterPro" id="IPR017853">
    <property type="entry name" value="GH"/>
</dbReference>
<keyword evidence="7" id="KW-1185">Reference proteome</keyword>
<dbReference type="Gene3D" id="3.20.20.80">
    <property type="entry name" value="Glycosidases"/>
    <property type="match status" value="1"/>
</dbReference>